<evidence type="ECO:0000256" key="2">
    <source>
        <dbReference type="ARBA" id="ARBA00022679"/>
    </source>
</evidence>
<dbReference type="InterPro" id="IPR050406">
    <property type="entry name" value="FGGY_Carb_Kinase"/>
</dbReference>
<dbReference type="Pfam" id="PF00370">
    <property type="entry name" value="FGGY_N"/>
    <property type="match status" value="1"/>
</dbReference>
<keyword evidence="2" id="KW-0808">Transferase</keyword>
<evidence type="ECO:0000256" key="3">
    <source>
        <dbReference type="ARBA" id="ARBA00022777"/>
    </source>
</evidence>
<dbReference type="CDD" id="cd07773">
    <property type="entry name" value="ASKHA_NBD_FGGY_FK"/>
    <property type="match status" value="1"/>
</dbReference>
<dbReference type="PANTHER" id="PTHR43095">
    <property type="entry name" value="SUGAR KINASE"/>
    <property type="match status" value="1"/>
</dbReference>
<organism evidence="5 6">
    <name type="scientific">Fodinibacter luteus</name>
    <dbReference type="NCBI Taxonomy" id="552064"/>
    <lineage>
        <taxon>Bacteria</taxon>
        <taxon>Bacillati</taxon>
        <taxon>Actinomycetota</taxon>
        <taxon>Actinomycetes</taxon>
        <taxon>Micrococcales</taxon>
        <taxon>Intrasporangiaceae</taxon>
        <taxon>Fodinibacter (ex Wang et al. 2009)</taxon>
    </lineage>
</organism>
<gene>
    <name evidence="5" type="ORF">GCM10023168_04290</name>
</gene>
<accession>A0ABP8JZH4</accession>
<name>A0ABP8JZH4_9MICO</name>
<dbReference type="GO" id="GO:0016301">
    <property type="term" value="F:kinase activity"/>
    <property type="evidence" value="ECO:0007669"/>
    <property type="project" value="UniProtKB-KW"/>
</dbReference>
<reference evidence="6" key="1">
    <citation type="journal article" date="2019" name="Int. J. Syst. Evol. Microbiol.">
        <title>The Global Catalogue of Microorganisms (GCM) 10K type strain sequencing project: providing services to taxonomists for standard genome sequencing and annotation.</title>
        <authorList>
            <consortium name="The Broad Institute Genomics Platform"/>
            <consortium name="The Broad Institute Genome Sequencing Center for Infectious Disease"/>
            <person name="Wu L."/>
            <person name="Ma J."/>
        </authorList>
    </citation>
    <scope>NUCLEOTIDE SEQUENCE [LARGE SCALE GENOMIC DNA]</scope>
    <source>
        <strain evidence="6">JCM 17809</strain>
    </source>
</reference>
<dbReference type="EMBL" id="BAABGM010000002">
    <property type="protein sequence ID" value="GAA4398332.1"/>
    <property type="molecule type" value="Genomic_DNA"/>
</dbReference>
<comment type="similarity">
    <text evidence="1">Belongs to the FGGY kinase family.</text>
</comment>
<comment type="caution">
    <text evidence="5">The sequence shown here is derived from an EMBL/GenBank/DDBJ whole genome shotgun (WGS) entry which is preliminary data.</text>
</comment>
<feature type="domain" description="Carbohydrate kinase FGGY N-terminal" evidence="4">
    <location>
        <begin position="9"/>
        <end position="249"/>
    </location>
</feature>
<dbReference type="InterPro" id="IPR018484">
    <property type="entry name" value="FGGY_N"/>
</dbReference>
<evidence type="ECO:0000313" key="5">
    <source>
        <dbReference type="EMBL" id="GAA4398332.1"/>
    </source>
</evidence>
<dbReference type="Gene3D" id="3.30.420.40">
    <property type="match status" value="2"/>
</dbReference>
<dbReference type="SUPFAM" id="SSF53067">
    <property type="entry name" value="Actin-like ATPase domain"/>
    <property type="match status" value="2"/>
</dbReference>
<keyword evidence="3 5" id="KW-0418">Kinase</keyword>
<dbReference type="RefSeq" id="WP_345201772.1">
    <property type="nucleotide sequence ID" value="NZ_BAABGM010000002.1"/>
</dbReference>
<keyword evidence="6" id="KW-1185">Reference proteome</keyword>
<evidence type="ECO:0000256" key="1">
    <source>
        <dbReference type="ARBA" id="ARBA00009156"/>
    </source>
</evidence>
<dbReference type="Proteomes" id="UP001500945">
    <property type="component" value="Unassembled WGS sequence"/>
</dbReference>
<sequence>MRHPLVVDLGFDLGTTVTKLTALAEDGSKLVDLSVATTWHELADGRAERDPQVVVDAVEDLVARAATTIGAGNGAGRPVTIRSIGFTSMAEAGVLVDADGRAHSPVIAWFDPRGAEQARALPADLAHDFPARTGLPVSHVASLFKLAWLRDQGLSLAGLQWLSLPEFVIDRLGGRRVAELSLMGRTGFYDIHADGLYRPALDHLGVGEDFVPELVGAGTPAGRVRADHPVVAVRGAVLTVAGHDHAVAAAAANSAATASAMDSFGTAEAFLVASAHVPDPERVRTLSAHGVSVYPHVVRGTTGLLAGMRTGLVLKRVLRLLGADDEEGRARVDRESLAFRGDRSGDVGVTGFSMSDHDVTVHLRGDSPTPGRVWRAALDHSTAHAADLLSHLGTAGVPIERLVLAGGWSRMPSVLDARRALAPTVEVAAIQQPGPRGAALYGRWAATQGDPISSDLRPPAAYFTSVAETVSVDHAPPLAKEATS</sequence>
<protein>
    <submittedName>
        <fullName evidence="5">FGGY family carbohydrate kinase</fullName>
    </submittedName>
</protein>
<dbReference type="InterPro" id="IPR043129">
    <property type="entry name" value="ATPase_NBD"/>
</dbReference>
<proteinExistence type="inferred from homology"/>
<evidence type="ECO:0000313" key="6">
    <source>
        <dbReference type="Proteomes" id="UP001500945"/>
    </source>
</evidence>
<evidence type="ECO:0000259" key="4">
    <source>
        <dbReference type="Pfam" id="PF00370"/>
    </source>
</evidence>